<evidence type="ECO:0000313" key="13">
    <source>
        <dbReference type="Proteomes" id="UP001370490"/>
    </source>
</evidence>
<keyword evidence="6 10" id="KW-0863">Zinc-finger</keyword>
<evidence type="ECO:0000259" key="11">
    <source>
        <dbReference type="PROSITE" id="PS51044"/>
    </source>
</evidence>
<dbReference type="PANTHER" id="PTHR21330:SF1">
    <property type="entry name" value="E3 SUMO-PROTEIN LIGASE NSE2"/>
    <property type="match status" value="1"/>
</dbReference>
<feature type="domain" description="SP-RING-type" evidence="11">
    <location>
        <begin position="162"/>
        <end position="250"/>
    </location>
</feature>
<evidence type="ECO:0000256" key="1">
    <source>
        <dbReference type="ARBA" id="ARBA00004123"/>
    </source>
</evidence>
<dbReference type="GO" id="GO:0008270">
    <property type="term" value="F:zinc ion binding"/>
    <property type="evidence" value="ECO:0007669"/>
    <property type="project" value="UniProtKB-KW"/>
</dbReference>
<dbReference type="GO" id="GO:0000724">
    <property type="term" value="P:double-strand break repair via homologous recombination"/>
    <property type="evidence" value="ECO:0007669"/>
    <property type="project" value="InterPro"/>
</dbReference>
<evidence type="ECO:0000256" key="3">
    <source>
        <dbReference type="ARBA" id="ARBA00008212"/>
    </source>
</evidence>
<dbReference type="SUPFAM" id="SSF57850">
    <property type="entry name" value="RING/U-box"/>
    <property type="match status" value="1"/>
</dbReference>
<protein>
    <submittedName>
        <fullName evidence="12">Zinc finger, MIZ-type</fullName>
    </submittedName>
</protein>
<name>A0AAN8VR86_9MAGN</name>
<dbReference type="EMBL" id="JBAMMX010000008">
    <property type="protein sequence ID" value="KAK6934222.1"/>
    <property type="molecule type" value="Genomic_DNA"/>
</dbReference>
<gene>
    <name evidence="12" type="ORF">RJ641_034377</name>
</gene>
<dbReference type="PANTHER" id="PTHR21330">
    <property type="entry name" value="E3 SUMO-PROTEIN LIGASE NSE2"/>
    <property type="match status" value="1"/>
</dbReference>
<dbReference type="Proteomes" id="UP001370490">
    <property type="component" value="Unassembled WGS sequence"/>
</dbReference>
<evidence type="ECO:0000313" key="12">
    <source>
        <dbReference type="EMBL" id="KAK6934222.1"/>
    </source>
</evidence>
<dbReference type="GO" id="GO:0005634">
    <property type="term" value="C:nucleus"/>
    <property type="evidence" value="ECO:0007669"/>
    <property type="project" value="UniProtKB-SubCell"/>
</dbReference>
<keyword evidence="8" id="KW-0862">Zinc</keyword>
<comment type="caution">
    <text evidence="12">The sequence shown here is derived from an EMBL/GenBank/DDBJ whole genome shotgun (WGS) entry which is preliminary data.</text>
</comment>
<dbReference type="InterPro" id="IPR026846">
    <property type="entry name" value="Nse2(Mms21)"/>
</dbReference>
<evidence type="ECO:0000256" key="5">
    <source>
        <dbReference type="ARBA" id="ARBA00022723"/>
    </source>
</evidence>
<accession>A0AAN8VR86</accession>
<dbReference type="AlphaFoldDB" id="A0AAN8VR86"/>
<evidence type="ECO:0000256" key="2">
    <source>
        <dbReference type="ARBA" id="ARBA00004718"/>
    </source>
</evidence>
<keyword evidence="7" id="KW-0833">Ubl conjugation pathway</keyword>
<dbReference type="GO" id="GO:0030915">
    <property type="term" value="C:Smc5-Smc6 complex"/>
    <property type="evidence" value="ECO:0007669"/>
    <property type="project" value="InterPro"/>
</dbReference>
<keyword evidence="9" id="KW-0539">Nucleus</keyword>
<keyword evidence="5" id="KW-0479">Metal-binding</keyword>
<evidence type="ECO:0000256" key="8">
    <source>
        <dbReference type="ARBA" id="ARBA00022833"/>
    </source>
</evidence>
<comment type="pathway">
    <text evidence="2">Protein modification; protein sumoylation.</text>
</comment>
<sequence>MASTSASRGGDGATGRIRSAASSMSNETIHLFAEIRKALIMMKEVAVDLEKDNQFDKVKELEVAALELLASAEDCQRFSSVLESVGNGYTRIFYCHICLSLSFTFVWKISSQLTDFKKLFDDEAKKLDTTSSSNLQNHQLLRQFREAVWNVHHAGQPMPGEEQEDIVMTSTQCTLLNITCPLSGKPITEIADPVRSVACKHIYDKKAIMQFIRSKKGAVKCPVAACPSLIVADGVIRDSLLLIEIDELRSMSKNAIRPEIVEDFTELMKISREREYGQGLSIP</sequence>
<evidence type="ECO:0000256" key="6">
    <source>
        <dbReference type="ARBA" id="ARBA00022771"/>
    </source>
</evidence>
<evidence type="ECO:0000256" key="10">
    <source>
        <dbReference type="PROSITE-ProRule" id="PRU00452"/>
    </source>
</evidence>
<reference evidence="12 13" key="1">
    <citation type="submission" date="2023-12" db="EMBL/GenBank/DDBJ databases">
        <title>A high-quality genome assembly for Dillenia turbinata (Dilleniales).</title>
        <authorList>
            <person name="Chanderbali A."/>
        </authorList>
    </citation>
    <scope>NUCLEOTIDE SEQUENCE [LARGE SCALE GENOMIC DNA]</scope>
    <source>
        <strain evidence="12">LSX21</strain>
        <tissue evidence="12">Leaf</tissue>
    </source>
</reference>
<dbReference type="InterPro" id="IPR013083">
    <property type="entry name" value="Znf_RING/FYVE/PHD"/>
</dbReference>
<organism evidence="12 13">
    <name type="scientific">Dillenia turbinata</name>
    <dbReference type="NCBI Taxonomy" id="194707"/>
    <lineage>
        <taxon>Eukaryota</taxon>
        <taxon>Viridiplantae</taxon>
        <taxon>Streptophyta</taxon>
        <taxon>Embryophyta</taxon>
        <taxon>Tracheophyta</taxon>
        <taxon>Spermatophyta</taxon>
        <taxon>Magnoliopsida</taxon>
        <taxon>eudicotyledons</taxon>
        <taxon>Gunneridae</taxon>
        <taxon>Pentapetalae</taxon>
        <taxon>Dilleniales</taxon>
        <taxon>Dilleniaceae</taxon>
        <taxon>Dillenia</taxon>
    </lineage>
</organism>
<comment type="similarity">
    <text evidence="3">Belongs to the NSE2 family.</text>
</comment>
<dbReference type="Pfam" id="PF11789">
    <property type="entry name" value="zf-Nse"/>
    <property type="match status" value="1"/>
</dbReference>
<keyword evidence="4" id="KW-0808">Transferase</keyword>
<dbReference type="PROSITE" id="PS51044">
    <property type="entry name" value="ZF_SP_RING"/>
    <property type="match status" value="1"/>
</dbReference>
<comment type="subcellular location">
    <subcellularLocation>
        <location evidence="1">Nucleus</location>
    </subcellularLocation>
</comment>
<dbReference type="InterPro" id="IPR004181">
    <property type="entry name" value="Znf_MIZ"/>
</dbReference>
<proteinExistence type="inferred from homology"/>
<dbReference type="Gene3D" id="3.30.40.10">
    <property type="entry name" value="Zinc/RING finger domain, C3HC4 (zinc finger)"/>
    <property type="match status" value="1"/>
</dbReference>
<evidence type="ECO:0000256" key="7">
    <source>
        <dbReference type="ARBA" id="ARBA00022786"/>
    </source>
</evidence>
<evidence type="ECO:0000256" key="4">
    <source>
        <dbReference type="ARBA" id="ARBA00022679"/>
    </source>
</evidence>
<keyword evidence="13" id="KW-1185">Reference proteome</keyword>
<evidence type="ECO:0000256" key="9">
    <source>
        <dbReference type="ARBA" id="ARBA00023242"/>
    </source>
</evidence>
<dbReference type="GO" id="GO:0061665">
    <property type="term" value="F:SUMO ligase activity"/>
    <property type="evidence" value="ECO:0007669"/>
    <property type="project" value="TreeGrafter"/>
</dbReference>
<dbReference type="GO" id="GO:0016925">
    <property type="term" value="P:protein sumoylation"/>
    <property type="evidence" value="ECO:0007669"/>
    <property type="project" value="TreeGrafter"/>
</dbReference>
<dbReference type="CDD" id="cd16651">
    <property type="entry name" value="SPL-RING_NSE2"/>
    <property type="match status" value="1"/>
</dbReference>